<dbReference type="Gene3D" id="1.25.40.10">
    <property type="entry name" value="Tetratricopeptide repeat domain"/>
    <property type="match status" value="1"/>
</dbReference>
<evidence type="ECO:0000256" key="1">
    <source>
        <dbReference type="PROSITE-ProRule" id="PRU00339"/>
    </source>
</evidence>
<dbReference type="InterPro" id="IPR002182">
    <property type="entry name" value="NB-ARC"/>
</dbReference>
<evidence type="ECO:0000313" key="5">
    <source>
        <dbReference type="Proteomes" id="UP000643165"/>
    </source>
</evidence>
<comment type="caution">
    <text evidence="4">The sequence shown here is derived from an EMBL/GenBank/DDBJ whole genome shotgun (WGS) entry which is preliminary data.</text>
</comment>
<feature type="region of interest" description="Disordered" evidence="2">
    <location>
        <begin position="88"/>
        <end position="111"/>
    </location>
</feature>
<name>A0ABQ4IPG7_9ACTN</name>
<dbReference type="InterPro" id="IPR019734">
    <property type="entry name" value="TPR_rpt"/>
</dbReference>
<dbReference type="InterPro" id="IPR027417">
    <property type="entry name" value="P-loop_NTPase"/>
</dbReference>
<dbReference type="SUPFAM" id="SSF52540">
    <property type="entry name" value="P-loop containing nucleoside triphosphate hydrolases"/>
    <property type="match status" value="1"/>
</dbReference>
<dbReference type="PANTHER" id="PTHR47691">
    <property type="entry name" value="REGULATOR-RELATED"/>
    <property type="match status" value="1"/>
</dbReference>
<dbReference type="CDD" id="cd00093">
    <property type="entry name" value="HTH_XRE"/>
    <property type="match status" value="1"/>
</dbReference>
<dbReference type="Pfam" id="PF13424">
    <property type="entry name" value="TPR_12"/>
    <property type="match status" value="2"/>
</dbReference>
<dbReference type="SMART" id="SM00530">
    <property type="entry name" value="HTH_XRE"/>
    <property type="match status" value="1"/>
</dbReference>
<dbReference type="InterPro" id="IPR011990">
    <property type="entry name" value="TPR-like_helical_dom_sf"/>
</dbReference>
<dbReference type="PRINTS" id="PR00364">
    <property type="entry name" value="DISEASERSIST"/>
</dbReference>
<dbReference type="Pfam" id="PF00931">
    <property type="entry name" value="NB-ARC"/>
    <property type="match status" value="1"/>
</dbReference>
<feature type="repeat" description="TPR" evidence="1">
    <location>
        <begin position="697"/>
        <end position="730"/>
    </location>
</feature>
<keyword evidence="5" id="KW-1185">Reference proteome</keyword>
<dbReference type="Gene3D" id="3.40.50.300">
    <property type="entry name" value="P-loop containing nucleotide triphosphate hydrolases"/>
    <property type="match status" value="1"/>
</dbReference>
<dbReference type="SMART" id="SM00028">
    <property type="entry name" value="TPR"/>
    <property type="match status" value="5"/>
</dbReference>
<dbReference type="PANTHER" id="PTHR47691:SF3">
    <property type="entry name" value="HTH-TYPE TRANSCRIPTIONAL REGULATOR RV0890C-RELATED"/>
    <property type="match status" value="1"/>
</dbReference>
<gene>
    <name evidence="4" type="ORF">Vlu01_04180</name>
</gene>
<dbReference type="EMBL" id="BOPB01000002">
    <property type="protein sequence ID" value="GIJ19794.1"/>
    <property type="molecule type" value="Genomic_DNA"/>
</dbReference>
<dbReference type="SUPFAM" id="SSF48452">
    <property type="entry name" value="TPR-like"/>
    <property type="match status" value="1"/>
</dbReference>
<feature type="region of interest" description="Disordered" evidence="2">
    <location>
        <begin position="781"/>
        <end position="809"/>
    </location>
</feature>
<dbReference type="RefSeq" id="WP_203992114.1">
    <property type="nucleotide sequence ID" value="NZ_BOPB01000002.1"/>
</dbReference>
<dbReference type="Pfam" id="PF13560">
    <property type="entry name" value="HTH_31"/>
    <property type="match status" value="1"/>
</dbReference>
<evidence type="ECO:0000256" key="2">
    <source>
        <dbReference type="SAM" id="MobiDB-lite"/>
    </source>
</evidence>
<organism evidence="4 5">
    <name type="scientific">Micromonospora lutea</name>
    <dbReference type="NCBI Taxonomy" id="419825"/>
    <lineage>
        <taxon>Bacteria</taxon>
        <taxon>Bacillati</taxon>
        <taxon>Actinomycetota</taxon>
        <taxon>Actinomycetes</taxon>
        <taxon>Micromonosporales</taxon>
        <taxon>Micromonosporaceae</taxon>
        <taxon>Micromonospora</taxon>
    </lineage>
</organism>
<dbReference type="PROSITE" id="PS50005">
    <property type="entry name" value="TPR"/>
    <property type="match status" value="1"/>
</dbReference>
<dbReference type="Proteomes" id="UP000643165">
    <property type="component" value="Unassembled WGS sequence"/>
</dbReference>
<proteinExistence type="predicted"/>
<sequence length="809" mass="87882">MTQEPSPVTDLDLGTAASTEQVAQLLRQLRRRQARQCGRSELTYRELAARTGWSIGTLAGYFGGRILPPTDRFDVLVSLLGATPAERGPLATARDRAHENRRRPKRTLDSPVPRQLPMACFPFAGRSRELAELDDLVRCRAGRTRSAEPGPSGTVAVLSGSAGVGKTSLAVHWAHRVADRFPDGHFFVSLRGFDPHRPPVSPTEVVRDLLAALGVTARTMPPSDAAQVGLYRSLVSGRRMLIVLDDARDVDQVRPLLPGSADCFTLVTSRDQLTGLVTVEGAHHVVLDVLPVGEARDLLARRLGDRRVAAEPETVDELIHRCARLPLALAVVAARASARPGFALSTLAEELRDAQDTLDPFTGETGSADPRAAFAGSYRRLRPAAAELFRRVGGHPGPDLTAAVAASLTGVAVPAVRSALAELTRAHLLVEHLPGRYTMHDLLRIFATEQARRVDSQAIRRAAVRRGLDHYLSTAYAAAVRLYPADDPITLVPTAPDVTPERLTDRDQALRWLESEHRVLVGAVEQAAAHGFARHAWQLAWTLASYLDWRGHWPDLAAVQGVALVAATRAGDQLGQVHARRLLARAENRLGAYGKARAHLAAAIELCQRLGYPAVEARCHLNLSLTLELCGRYPAALEHARRALDLFRAAGHRPGYASSLGIVGWYHAQLGEYHRALDHCRRAVALQSELGGHHESPYTLDSLGFAYHKLGRYAEAASTYQRAVELYQEVGDRYNEADTLVHLGDCQQLAGAGEAALAAWRQALDIFDDLRHPAASGLRERCQASAAVEPTAPRRPPLVIHSSTAAPGH</sequence>
<protein>
    <recommendedName>
        <fullName evidence="3">HTH cro/C1-type domain-containing protein</fullName>
    </recommendedName>
</protein>
<reference evidence="4 5" key="1">
    <citation type="submission" date="2021-01" db="EMBL/GenBank/DDBJ databases">
        <title>Whole genome shotgun sequence of Verrucosispora lutea NBRC 106530.</title>
        <authorList>
            <person name="Komaki H."/>
            <person name="Tamura T."/>
        </authorList>
    </citation>
    <scope>NUCLEOTIDE SEQUENCE [LARGE SCALE GENOMIC DNA]</scope>
    <source>
        <strain evidence="4 5">NBRC 106530</strain>
    </source>
</reference>
<keyword evidence="1" id="KW-0802">TPR repeat</keyword>
<accession>A0ABQ4IPG7</accession>
<evidence type="ECO:0000313" key="4">
    <source>
        <dbReference type="EMBL" id="GIJ19794.1"/>
    </source>
</evidence>
<feature type="domain" description="HTH cro/C1-type" evidence="3">
    <location>
        <begin position="25"/>
        <end position="87"/>
    </location>
</feature>
<evidence type="ECO:0000259" key="3">
    <source>
        <dbReference type="SMART" id="SM00530"/>
    </source>
</evidence>
<dbReference type="InterPro" id="IPR001387">
    <property type="entry name" value="Cro/C1-type_HTH"/>
</dbReference>